<gene>
    <name evidence="2" type="ORF">NSA23_01655</name>
</gene>
<dbReference type="RefSeq" id="WP_042681639.1">
    <property type="nucleotide sequence ID" value="NZ_CABKTM010000043.1"/>
</dbReference>
<keyword evidence="1" id="KW-1133">Transmembrane helix</keyword>
<keyword evidence="1" id="KW-0812">Transmembrane</keyword>
<dbReference type="InterPro" id="IPR016785">
    <property type="entry name" value="ComGD"/>
</dbReference>
<dbReference type="SUPFAM" id="SSF54523">
    <property type="entry name" value="Pili subunits"/>
    <property type="match status" value="1"/>
</dbReference>
<reference evidence="2" key="1">
    <citation type="submission" date="2022-07" db="EMBL/GenBank/DDBJ databases">
        <title>Enhanced cultured diversity of the mouse gut microbiota enables custom-made synthetic communities.</title>
        <authorList>
            <person name="Afrizal A."/>
        </authorList>
    </citation>
    <scope>NUCLEOTIDE SEQUENCE</scope>
    <source>
        <strain evidence="2">DSM 29482</strain>
    </source>
</reference>
<dbReference type="AlphaFoldDB" id="A0A9X2MEW1"/>
<proteinExistence type="predicted"/>
<evidence type="ECO:0008006" key="4">
    <source>
        <dbReference type="Google" id="ProtNLM"/>
    </source>
</evidence>
<dbReference type="EMBL" id="JANJZL010000001">
    <property type="protein sequence ID" value="MCR2042813.1"/>
    <property type="molecule type" value="Genomic_DNA"/>
</dbReference>
<comment type="caution">
    <text evidence="2">The sequence shown here is derived from an EMBL/GenBank/DDBJ whole genome shotgun (WGS) entry which is preliminary data.</text>
</comment>
<accession>A0A9X2MEW1</accession>
<dbReference type="InterPro" id="IPR045584">
    <property type="entry name" value="Pilin-like"/>
</dbReference>
<evidence type="ECO:0000256" key="1">
    <source>
        <dbReference type="SAM" id="Phobius"/>
    </source>
</evidence>
<dbReference type="OrthoDB" id="1707700at2"/>
<keyword evidence="3" id="KW-1185">Reference proteome</keyword>
<name>A0A9X2MEW1_9FIRM</name>
<dbReference type="GO" id="GO:0030420">
    <property type="term" value="P:establishment of competence for transformation"/>
    <property type="evidence" value="ECO:0007669"/>
    <property type="project" value="InterPro"/>
</dbReference>
<dbReference type="PIRSF" id="PIRSF021292">
    <property type="entry name" value="Competence_ComGD"/>
    <property type="match status" value="1"/>
</dbReference>
<keyword evidence="1" id="KW-0472">Membrane</keyword>
<organism evidence="2 3">
    <name type="scientific">Anaerosalibacter massiliensis</name>
    <dbReference type="NCBI Taxonomy" id="1347392"/>
    <lineage>
        <taxon>Bacteria</taxon>
        <taxon>Bacillati</taxon>
        <taxon>Bacillota</taxon>
        <taxon>Tissierellia</taxon>
        <taxon>Tissierellales</taxon>
        <taxon>Sporanaerobacteraceae</taxon>
        <taxon>Anaerosalibacter</taxon>
    </lineage>
</organism>
<dbReference type="Proteomes" id="UP001142078">
    <property type="component" value="Unassembled WGS sequence"/>
</dbReference>
<evidence type="ECO:0000313" key="3">
    <source>
        <dbReference type="Proteomes" id="UP001142078"/>
    </source>
</evidence>
<evidence type="ECO:0000313" key="2">
    <source>
        <dbReference type="EMBL" id="MCR2042813.1"/>
    </source>
</evidence>
<protein>
    <recommendedName>
        <fullName evidence="4">Prepilin-type N-terminal cleavage/methylation domain-containing protein</fullName>
    </recommendedName>
</protein>
<sequence length="162" mass="18723">MHNSVELSKNKIGTTLIEVVLCVGIISIILLIALPSRQAILTFRERKELMELKNDINYIRNKAICDMMRCSIKFFPQKNAYNIYKYESSQELIAKKQFKSSMKIEKVNFCEGLEDYYGELMFTETGAPRRGGRIILRNGRNEKIVITVEPATGKVNIYFNEE</sequence>
<feature type="transmembrane region" description="Helical" evidence="1">
    <location>
        <begin position="12"/>
        <end position="34"/>
    </location>
</feature>